<dbReference type="PANTHER" id="PTHR11596">
    <property type="entry name" value="ALKALINE PHOSPHATASE"/>
    <property type="match status" value="1"/>
</dbReference>
<evidence type="ECO:0000256" key="3">
    <source>
        <dbReference type="PIRSR" id="PIRSR601952-2"/>
    </source>
</evidence>
<feature type="binding site" evidence="3">
    <location>
        <position position="279"/>
    </location>
    <ligand>
        <name>Mg(2+)</name>
        <dbReference type="ChEBI" id="CHEBI:18420"/>
    </ligand>
</feature>
<dbReference type="PANTHER" id="PTHR11596:SF5">
    <property type="entry name" value="ALKALINE PHOSPHATASE"/>
    <property type="match status" value="1"/>
</dbReference>
<feature type="binding site" evidence="3">
    <location>
        <position position="50"/>
    </location>
    <ligand>
        <name>Zn(2+)</name>
        <dbReference type="ChEBI" id="CHEBI:29105"/>
        <label>2</label>
    </ligand>
</feature>
<dbReference type="EMBL" id="QJHL01000009">
    <property type="protein sequence ID" value="PXY42980.1"/>
    <property type="molecule type" value="Genomic_DNA"/>
</dbReference>
<protein>
    <submittedName>
        <fullName evidence="5">Alkaline phosphatase</fullName>
    </submittedName>
</protein>
<evidence type="ECO:0000256" key="2">
    <source>
        <dbReference type="PIRSR" id="PIRSR601952-1"/>
    </source>
</evidence>
<comment type="similarity">
    <text evidence="4">Belongs to the alkaline phosphatase family.</text>
</comment>
<feature type="binding site" evidence="3">
    <location>
        <position position="153"/>
    </location>
    <ligand>
        <name>Mg(2+)</name>
        <dbReference type="ChEBI" id="CHEBI:18420"/>
    </ligand>
</feature>
<comment type="cofactor">
    <cofactor evidence="3">
        <name>Zn(2+)</name>
        <dbReference type="ChEBI" id="CHEBI:29105"/>
    </cofactor>
    <text evidence="3">Binds 2 Zn(2+) ions.</text>
</comment>
<proteinExistence type="inferred from homology"/>
<dbReference type="AlphaFoldDB" id="A0A2V4BZ67"/>
<dbReference type="Gene3D" id="1.10.60.40">
    <property type="match status" value="1"/>
</dbReference>
<evidence type="ECO:0000256" key="4">
    <source>
        <dbReference type="RuleBase" id="RU003946"/>
    </source>
</evidence>
<dbReference type="SMART" id="SM00098">
    <property type="entry name" value="alkPPc"/>
    <property type="match status" value="1"/>
</dbReference>
<feature type="binding site" evidence="3">
    <location>
        <position position="288"/>
    </location>
    <ligand>
        <name>Zn(2+)</name>
        <dbReference type="ChEBI" id="CHEBI:29105"/>
        <label>2</label>
    </ligand>
</feature>
<comment type="cofactor">
    <cofactor evidence="3">
        <name>Mg(2+)</name>
        <dbReference type="ChEBI" id="CHEBI:18420"/>
    </cofactor>
    <text evidence="3">Binds 1 Mg(2+) ion.</text>
</comment>
<feature type="binding site" evidence="3">
    <location>
        <position position="431"/>
    </location>
    <ligand>
        <name>Zn(2+)</name>
        <dbReference type="ChEBI" id="CHEBI:29105"/>
        <label>2</label>
    </ligand>
</feature>
<keyword evidence="6" id="KW-1185">Reference proteome</keyword>
<feature type="binding site" evidence="3">
    <location>
        <position position="284"/>
    </location>
    <ligand>
        <name>Zn(2+)</name>
        <dbReference type="ChEBI" id="CHEBI:29105"/>
        <label>2</label>
    </ligand>
</feature>
<comment type="caution">
    <text evidence="5">The sequence shown here is derived from an EMBL/GenBank/DDBJ whole genome shotgun (WGS) entry which is preliminary data.</text>
</comment>
<organism evidence="5 6">
    <name type="scientific">Flavobacterium hydrophilum</name>
    <dbReference type="NCBI Taxonomy" id="2211445"/>
    <lineage>
        <taxon>Bacteria</taxon>
        <taxon>Pseudomonadati</taxon>
        <taxon>Bacteroidota</taxon>
        <taxon>Flavobacteriia</taxon>
        <taxon>Flavobacteriales</taxon>
        <taxon>Flavobacteriaceae</taxon>
        <taxon>Flavobacterium</taxon>
    </lineage>
</organism>
<dbReference type="Gene3D" id="3.40.720.10">
    <property type="entry name" value="Alkaline Phosphatase, subunit A"/>
    <property type="match status" value="1"/>
</dbReference>
<dbReference type="Pfam" id="PF00245">
    <property type="entry name" value="Alk_phosphatase"/>
    <property type="match status" value="1"/>
</dbReference>
<feature type="active site" description="Phosphoserine intermediate" evidence="2">
    <location>
        <position position="100"/>
    </location>
</feature>
<dbReference type="GO" id="GO:0046872">
    <property type="term" value="F:metal ion binding"/>
    <property type="evidence" value="ECO:0007669"/>
    <property type="project" value="UniProtKB-KW"/>
</dbReference>
<evidence type="ECO:0000313" key="5">
    <source>
        <dbReference type="EMBL" id="PXY42980.1"/>
    </source>
</evidence>
<accession>A0A2V4BZ67</accession>
<feature type="binding site" evidence="3">
    <location>
        <position position="50"/>
    </location>
    <ligand>
        <name>Mg(2+)</name>
        <dbReference type="ChEBI" id="CHEBI:18420"/>
    </ligand>
</feature>
<dbReference type="Proteomes" id="UP000247681">
    <property type="component" value="Unassembled WGS sequence"/>
</dbReference>
<keyword evidence="1" id="KW-0597">Phosphoprotein</keyword>
<keyword evidence="3" id="KW-0460">Magnesium</keyword>
<dbReference type="CDD" id="cd16012">
    <property type="entry name" value="ALP"/>
    <property type="match status" value="1"/>
</dbReference>
<feature type="binding site" evidence="3">
    <location>
        <position position="326"/>
    </location>
    <ligand>
        <name>Zn(2+)</name>
        <dbReference type="ChEBI" id="CHEBI:29105"/>
        <label>2</label>
    </ligand>
</feature>
<dbReference type="RefSeq" id="WP_110348900.1">
    <property type="nucleotide sequence ID" value="NZ_QJHL01000009.1"/>
</dbReference>
<reference evidence="5 6" key="1">
    <citation type="submission" date="2018-05" db="EMBL/GenBank/DDBJ databases">
        <title>Flavobacterium sp. strain IMCC34758, incomplete genome.</title>
        <authorList>
            <person name="Joung Y."/>
        </authorList>
    </citation>
    <scope>NUCLEOTIDE SEQUENCE [LARGE SCALE GENOMIC DNA]</scope>
    <source>
        <strain evidence="5 6">IMCC34758</strain>
    </source>
</reference>
<dbReference type="OrthoDB" id="9794455at2"/>
<sequence>MNRRKFFKNGSLFTIGAAIMNPFEGSANVLDLESANKNKKAKNIILLVSDGMSTGTLNMTDLYLNRKNGKGSNWIQLYKDNRVSRALMDTASASSIVTDSSAASSSWGGGFRVNNGALNVSPQGEPHLPIWQKFKKSGKMAGCVTTVPITHATPAGFCVNSKSRNAQEDIAEQYLELGFDIMMGGGANYFSPELRKDKKDMYAAFKSKGYQVVKTKSEMEGASNSKPVLGVFADDGLPYYVDRNSDEKLKTTIPSLAEMSQKAIDRMKGHKNGFVLQIESGKVDWAAHGNDIAGLINDQIEFDEAVKVAIDFAEKDKETLVIITTDHGNANPGIIYGKNANDNFDSIQKYTQTNEWILNQIKPESSVAHVKEIIEKANGHSVSDEDAKYVLGYYDGLHKEDGLYNYKKLPYKAFAEMQGKINSVGWISMDHSADYVELAMFGPGSELLKPFVKNTDLHYLMLQAAEVENKF</sequence>
<dbReference type="PRINTS" id="PR00113">
    <property type="entry name" value="ALKPHPHTASE"/>
</dbReference>
<gene>
    <name evidence="5" type="ORF">DMB68_22610</name>
</gene>
<feature type="binding site" evidence="3">
    <location>
        <position position="327"/>
    </location>
    <ligand>
        <name>Zn(2+)</name>
        <dbReference type="ChEBI" id="CHEBI:29105"/>
        <label>2</label>
    </ligand>
</feature>
<dbReference type="InterPro" id="IPR001952">
    <property type="entry name" value="Alkaline_phosphatase"/>
</dbReference>
<dbReference type="GO" id="GO:0004035">
    <property type="term" value="F:alkaline phosphatase activity"/>
    <property type="evidence" value="ECO:0007669"/>
    <property type="project" value="TreeGrafter"/>
</dbReference>
<evidence type="ECO:0000313" key="6">
    <source>
        <dbReference type="Proteomes" id="UP000247681"/>
    </source>
</evidence>
<dbReference type="InterPro" id="IPR017850">
    <property type="entry name" value="Alkaline_phosphatase_core_sf"/>
</dbReference>
<evidence type="ECO:0000256" key="1">
    <source>
        <dbReference type="ARBA" id="ARBA00022553"/>
    </source>
</evidence>
<feature type="binding site" evidence="3">
    <location>
        <position position="151"/>
    </location>
    <ligand>
        <name>Mg(2+)</name>
        <dbReference type="ChEBI" id="CHEBI:18420"/>
    </ligand>
</feature>
<name>A0A2V4BZ67_9FLAO</name>
<keyword evidence="3" id="KW-0862">Zinc</keyword>
<dbReference type="SUPFAM" id="SSF53649">
    <property type="entry name" value="Alkaline phosphatase-like"/>
    <property type="match status" value="1"/>
</dbReference>
<keyword evidence="3" id="KW-0479">Metal-binding</keyword>